<dbReference type="InterPro" id="IPR020633">
    <property type="entry name" value="Thymidine_kinase_CS"/>
</dbReference>
<dbReference type="InterPro" id="IPR027417">
    <property type="entry name" value="P-loop_NTPase"/>
</dbReference>
<keyword evidence="9" id="KW-0067">ATP-binding</keyword>
<dbReference type="PANTHER" id="PTHR11441:SF0">
    <property type="entry name" value="THYMIDINE KINASE, CYTOSOLIC"/>
    <property type="match status" value="1"/>
</dbReference>
<keyword evidence="4" id="KW-0808">Transferase</keyword>
<reference evidence="11" key="1">
    <citation type="journal article" date="2020" name="Nature">
        <title>Giant virus diversity and host interactions through global metagenomics.</title>
        <authorList>
            <person name="Schulz F."/>
            <person name="Roux S."/>
            <person name="Paez-Espino D."/>
            <person name="Jungbluth S."/>
            <person name="Walsh D.A."/>
            <person name="Denef V.J."/>
            <person name="McMahon K.D."/>
            <person name="Konstantinidis K.T."/>
            <person name="Eloe-Fadrosh E.A."/>
            <person name="Kyrpides N.C."/>
            <person name="Woyke T."/>
        </authorList>
    </citation>
    <scope>NUCLEOTIDE SEQUENCE</scope>
    <source>
        <strain evidence="11">GVMAG-M-3300024258-28</strain>
    </source>
</reference>
<dbReference type="GO" id="GO:0046104">
    <property type="term" value="P:thymidine metabolic process"/>
    <property type="evidence" value="ECO:0007669"/>
    <property type="project" value="TreeGrafter"/>
</dbReference>
<keyword evidence="5" id="KW-0479">Metal-binding</keyword>
<sequence length="178" mass="20819">MEAYLEIIVGPMYSGKTTELIEKYEELKQNGHNVCVINYIDDKRYSETKLSTHDGKMIECIQIKELKHIETTESHILVNEAQFFEDLYETTITWLNKNKRVYLYGLDGDFQRKKFGKILDLIPLCDNVKKKKAKCMNTDCKNEAIFSHRISTDKSQVVIGNDIYKPLCRCCYEKKNSI</sequence>
<evidence type="ECO:0000313" key="11">
    <source>
        <dbReference type="EMBL" id="QHT94526.1"/>
    </source>
</evidence>
<dbReference type="PANTHER" id="PTHR11441">
    <property type="entry name" value="THYMIDINE KINASE"/>
    <property type="match status" value="1"/>
</dbReference>
<comment type="similarity">
    <text evidence="1">Belongs to the thymidine kinase family.</text>
</comment>
<keyword evidence="6" id="KW-0547">Nucleotide-binding</keyword>
<evidence type="ECO:0000256" key="5">
    <source>
        <dbReference type="ARBA" id="ARBA00022723"/>
    </source>
</evidence>
<keyword evidence="8" id="KW-0862">Zinc</keyword>
<evidence type="ECO:0000256" key="4">
    <source>
        <dbReference type="ARBA" id="ARBA00022679"/>
    </source>
</evidence>
<dbReference type="EMBL" id="MN740224">
    <property type="protein sequence ID" value="QHT94526.1"/>
    <property type="molecule type" value="Genomic_DNA"/>
</dbReference>
<dbReference type="GO" id="GO:0005524">
    <property type="term" value="F:ATP binding"/>
    <property type="evidence" value="ECO:0007669"/>
    <property type="project" value="UniProtKB-KW"/>
</dbReference>
<dbReference type="FunFam" id="3.40.50.300:FF:000948">
    <property type="entry name" value="Thymidine kinase"/>
    <property type="match status" value="1"/>
</dbReference>
<evidence type="ECO:0000256" key="6">
    <source>
        <dbReference type="ARBA" id="ARBA00022741"/>
    </source>
</evidence>
<dbReference type="Pfam" id="PF00265">
    <property type="entry name" value="TK"/>
    <property type="match status" value="1"/>
</dbReference>
<dbReference type="SUPFAM" id="SSF52540">
    <property type="entry name" value="P-loop containing nucleoside triphosphate hydrolases"/>
    <property type="match status" value="1"/>
</dbReference>
<evidence type="ECO:0000256" key="7">
    <source>
        <dbReference type="ARBA" id="ARBA00022777"/>
    </source>
</evidence>
<protein>
    <recommendedName>
        <fullName evidence="2">thymidine kinase</fullName>
        <ecNumber evidence="2">2.7.1.21</ecNumber>
    </recommendedName>
</protein>
<evidence type="ECO:0000256" key="2">
    <source>
        <dbReference type="ARBA" id="ARBA00012118"/>
    </source>
</evidence>
<proteinExistence type="inferred from homology"/>
<dbReference type="AlphaFoldDB" id="A0A6C0IQ07"/>
<evidence type="ECO:0000256" key="3">
    <source>
        <dbReference type="ARBA" id="ARBA00022634"/>
    </source>
</evidence>
<dbReference type="Gene3D" id="3.40.50.300">
    <property type="entry name" value="P-loop containing nucleotide triphosphate hydrolases"/>
    <property type="match status" value="1"/>
</dbReference>
<name>A0A6C0IQ07_9ZZZZ</name>
<keyword evidence="7" id="KW-0418">Kinase</keyword>
<dbReference type="EC" id="2.7.1.21" evidence="2"/>
<evidence type="ECO:0000256" key="10">
    <source>
        <dbReference type="ARBA" id="ARBA00048254"/>
    </source>
</evidence>
<dbReference type="GO" id="GO:0046872">
    <property type="term" value="F:metal ion binding"/>
    <property type="evidence" value="ECO:0007669"/>
    <property type="project" value="UniProtKB-KW"/>
</dbReference>
<dbReference type="PROSITE" id="PS00603">
    <property type="entry name" value="TK_CELLULAR_TYPE"/>
    <property type="match status" value="1"/>
</dbReference>
<keyword evidence="3" id="KW-0237">DNA synthesis</keyword>
<evidence type="ECO:0000256" key="1">
    <source>
        <dbReference type="ARBA" id="ARBA00007587"/>
    </source>
</evidence>
<accession>A0A6C0IQ07</accession>
<evidence type="ECO:0000256" key="8">
    <source>
        <dbReference type="ARBA" id="ARBA00022833"/>
    </source>
</evidence>
<dbReference type="Gene3D" id="3.30.60.20">
    <property type="match status" value="1"/>
</dbReference>
<evidence type="ECO:0000256" key="9">
    <source>
        <dbReference type="ARBA" id="ARBA00022840"/>
    </source>
</evidence>
<dbReference type="SUPFAM" id="SSF57716">
    <property type="entry name" value="Glucocorticoid receptor-like (DNA-binding domain)"/>
    <property type="match status" value="1"/>
</dbReference>
<comment type="catalytic activity">
    <reaction evidence="10">
        <text>thymidine + ATP = dTMP + ADP + H(+)</text>
        <dbReference type="Rhea" id="RHEA:19129"/>
        <dbReference type="ChEBI" id="CHEBI:15378"/>
        <dbReference type="ChEBI" id="CHEBI:17748"/>
        <dbReference type="ChEBI" id="CHEBI:30616"/>
        <dbReference type="ChEBI" id="CHEBI:63528"/>
        <dbReference type="ChEBI" id="CHEBI:456216"/>
        <dbReference type="EC" id="2.7.1.21"/>
    </reaction>
</comment>
<dbReference type="GO" id="GO:0004797">
    <property type="term" value="F:thymidine kinase activity"/>
    <property type="evidence" value="ECO:0007669"/>
    <property type="project" value="UniProtKB-EC"/>
</dbReference>
<dbReference type="InterPro" id="IPR001267">
    <property type="entry name" value="Thymidine_kinase"/>
</dbReference>
<organism evidence="11">
    <name type="scientific">viral metagenome</name>
    <dbReference type="NCBI Taxonomy" id="1070528"/>
    <lineage>
        <taxon>unclassified sequences</taxon>
        <taxon>metagenomes</taxon>
        <taxon>organismal metagenomes</taxon>
    </lineage>
</organism>
<dbReference type="PIRSF" id="PIRSF035805">
    <property type="entry name" value="TK_cell"/>
    <property type="match status" value="1"/>
</dbReference>
<dbReference type="GO" id="GO:0071897">
    <property type="term" value="P:DNA biosynthetic process"/>
    <property type="evidence" value="ECO:0007669"/>
    <property type="project" value="UniProtKB-KW"/>
</dbReference>